<comment type="caution">
    <text evidence="2">The sequence shown here is derived from an EMBL/GenBank/DDBJ whole genome shotgun (WGS) entry which is preliminary data.</text>
</comment>
<name>A0ABD6ATX0_9EURY</name>
<evidence type="ECO:0000259" key="1">
    <source>
        <dbReference type="Pfam" id="PF12697"/>
    </source>
</evidence>
<dbReference type="PANTHER" id="PTHR43433:SF1">
    <property type="entry name" value="BLL5160 PROTEIN"/>
    <property type="match status" value="1"/>
</dbReference>
<dbReference type="Gene3D" id="3.40.50.1820">
    <property type="entry name" value="alpha/beta hydrolase"/>
    <property type="match status" value="1"/>
</dbReference>
<keyword evidence="3" id="KW-1185">Reference proteome</keyword>
<protein>
    <submittedName>
        <fullName evidence="2">Alpha/beta fold hydrolase</fullName>
    </submittedName>
</protein>
<feature type="domain" description="AB hydrolase-1" evidence="1">
    <location>
        <begin position="28"/>
        <end position="271"/>
    </location>
</feature>
<dbReference type="AlphaFoldDB" id="A0ABD6ATX0"/>
<keyword evidence="2" id="KW-0378">Hydrolase</keyword>
<dbReference type="InterPro" id="IPR029058">
    <property type="entry name" value="AB_hydrolase_fold"/>
</dbReference>
<dbReference type="SUPFAM" id="SSF53474">
    <property type="entry name" value="alpha/beta-Hydrolases"/>
    <property type="match status" value="1"/>
</dbReference>
<dbReference type="InterPro" id="IPR000073">
    <property type="entry name" value="AB_hydrolase_1"/>
</dbReference>
<proteinExistence type="predicted"/>
<dbReference type="InterPro" id="IPR050471">
    <property type="entry name" value="AB_hydrolase"/>
</dbReference>
<dbReference type="EMBL" id="JBHUDC010000003">
    <property type="protein sequence ID" value="MFD1513323.1"/>
    <property type="molecule type" value="Genomic_DNA"/>
</dbReference>
<organism evidence="2 3">
    <name type="scientific">Halomarina rubra</name>
    <dbReference type="NCBI Taxonomy" id="2071873"/>
    <lineage>
        <taxon>Archaea</taxon>
        <taxon>Methanobacteriati</taxon>
        <taxon>Methanobacteriota</taxon>
        <taxon>Stenosarchaea group</taxon>
        <taxon>Halobacteria</taxon>
        <taxon>Halobacteriales</taxon>
        <taxon>Natronomonadaceae</taxon>
        <taxon>Halomarina</taxon>
    </lineage>
</organism>
<sequence>MTRTDEFVTADGMELHYSAWGESDDPPVVCVHGLSRVGRDFDALARRLAEEYYVVCPDMPGRGLSEWADDPDAYTGTALGERCVAFCDALGFEELRWVGTSMGGQLGMGLAAGPLADRMTHLVMNDVGPAPAEDEDAAEGIERIIDYLSDPPAFDRLTGLEGFYRESYATFSDMDDEEWRTFTVTSARRTDDGQFAPAYDPAIVEPLLTEDLETDPWGVWEAIDVPTLVYRGETSDILAESTFDEMEARRPGIETKTFECGHAPVLNVPEQTTPIERFLAE</sequence>
<dbReference type="Pfam" id="PF12697">
    <property type="entry name" value="Abhydrolase_6"/>
    <property type="match status" value="1"/>
</dbReference>
<accession>A0ABD6ATX0</accession>
<evidence type="ECO:0000313" key="2">
    <source>
        <dbReference type="EMBL" id="MFD1513323.1"/>
    </source>
</evidence>
<dbReference type="RefSeq" id="WP_250873276.1">
    <property type="nucleotide sequence ID" value="NZ_JALXFV010000003.1"/>
</dbReference>
<dbReference type="PANTHER" id="PTHR43433">
    <property type="entry name" value="HYDROLASE, ALPHA/BETA FOLD FAMILY PROTEIN"/>
    <property type="match status" value="1"/>
</dbReference>
<reference evidence="2 3" key="1">
    <citation type="journal article" date="2019" name="Int. J. Syst. Evol. Microbiol.">
        <title>The Global Catalogue of Microorganisms (GCM) 10K type strain sequencing project: providing services to taxonomists for standard genome sequencing and annotation.</title>
        <authorList>
            <consortium name="The Broad Institute Genomics Platform"/>
            <consortium name="The Broad Institute Genome Sequencing Center for Infectious Disease"/>
            <person name="Wu L."/>
            <person name="Ma J."/>
        </authorList>
    </citation>
    <scope>NUCLEOTIDE SEQUENCE [LARGE SCALE GENOMIC DNA]</scope>
    <source>
        <strain evidence="2 3">CGMCC 1.12563</strain>
    </source>
</reference>
<dbReference type="PRINTS" id="PR00111">
    <property type="entry name" value="ABHYDROLASE"/>
</dbReference>
<evidence type="ECO:0000313" key="3">
    <source>
        <dbReference type="Proteomes" id="UP001597187"/>
    </source>
</evidence>
<gene>
    <name evidence="2" type="ORF">ACFSBT_08540</name>
</gene>
<dbReference type="Proteomes" id="UP001597187">
    <property type="component" value="Unassembled WGS sequence"/>
</dbReference>
<dbReference type="GO" id="GO:0016787">
    <property type="term" value="F:hydrolase activity"/>
    <property type="evidence" value="ECO:0007669"/>
    <property type="project" value="UniProtKB-KW"/>
</dbReference>